<comment type="caution">
    <text evidence="2">The sequence shown here is derived from an EMBL/GenBank/DDBJ whole genome shotgun (WGS) entry which is preliminary data.</text>
</comment>
<keyword evidence="3" id="KW-1185">Reference proteome</keyword>
<feature type="compositionally biased region" description="Basic and acidic residues" evidence="1">
    <location>
        <begin position="31"/>
        <end position="51"/>
    </location>
</feature>
<feature type="compositionally biased region" description="Acidic residues" evidence="1">
    <location>
        <begin position="61"/>
        <end position="72"/>
    </location>
</feature>
<reference evidence="2" key="1">
    <citation type="submission" date="2021-02" db="EMBL/GenBank/DDBJ databases">
        <title>Genome sequence Cadophora malorum strain M34.</title>
        <authorList>
            <person name="Stefanovic E."/>
            <person name="Vu D."/>
            <person name="Scully C."/>
            <person name="Dijksterhuis J."/>
            <person name="Roader J."/>
            <person name="Houbraken J."/>
        </authorList>
    </citation>
    <scope>NUCLEOTIDE SEQUENCE</scope>
    <source>
        <strain evidence="2">M34</strain>
    </source>
</reference>
<evidence type="ECO:0000313" key="3">
    <source>
        <dbReference type="Proteomes" id="UP000664132"/>
    </source>
</evidence>
<organism evidence="2 3">
    <name type="scientific">Cadophora malorum</name>
    <dbReference type="NCBI Taxonomy" id="108018"/>
    <lineage>
        <taxon>Eukaryota</taxon>
        <taxon>Fungi</taxon>
        <taxon>Dikarya</taxon>
        <taxon>Ascomycota</taxon>
        <taxon>Pezizomycotina</taxon>
        <taxon>Leotiomycetes</taxon>
        <taxon>Helotiales</taxon>
        <taxon>Ploettnerulaceae</taxon>
        <taxon>Cadophora</taxon>
    </lineage>
</organism>
<dbReference type="Proteomes" id="UP000664132">
    <property type="component" value="Unassembled WGS sequence"/>
</dbReference>
<evidence type="ECO:0000256" key="1">
    <source>
        <dbReference type="SAM" id="MobiDB-lite"/>
    </source>
</evidence>
<feature type="region of interest" description="Disordered" evidence="1">
    <location>
        <begin position="1"/>
        <end position="72"/>
    </location>
</feature>
<accession>A0A8H7W185</accession>
<dbReference type="AlphaFoldDB" id="A0A8H7W185"/>
<sequence length="72" mass="7724">MKEKDLGYASGAEGQADDTDIDLATGIITPKTDDERRVDADDGPPKTKTDGDALENSEIYGDTEEDKGEYGL</sequence>
<proteinExistence type="predicted"/>
<protein>
    <submittedName>
        <fullName evidence="2">Uncharacterized protein</fullName>
    </submittedName>
</protein>
<dbReference type="EMBL" id="JAFJYH010000483">
    <property type="protein sequence ID" value="KAG4411387.1"/>
    <property type="molecule type" value="Genomic_DNA"/>
</dbReference>
<evidence type="ECO:0000313" key="2">
    <source>
        <dbReference type="EMBL" id="KAG4411387.1"/>
    </source>
</evidence>
<gene>
    <name evidence="2" type="ORF">IFR04_015475</name>
</gene>
<name>A0A8H7W185_9HELO</name>